<evidence type="ECO:0008006" key="3">
    <source>
        <dbReference type="Google" id="ProtNLM"/>
    </source>
</evidence>
<protein>
    <recommendedName>
        <fullName evidence="3">DUF3757 domain-containing protein</fullName>
    </recommendedName>
</protein>
<dbReference type="Proteomes" id="UP001206572">
    <property type="component" value="Unassembled WGS sequence"/>
</dbReference>
<comment type="caution">
    <text evidence="1">The sequence shown here is derived from an EMBL/GenBank/DDBJ whole genome shotgun (WGS) entry which is preliminary data.</text>
</comment>
<reference evidence="1 2" key="1">
    <citation type="submission" date="2022-08" db="EMBL/GenBank/DDBJ databases">
        <title>Reclassification of Massilia species as members of the genera Telluria, Duganella, Pseudoduganella, Mokoshia gen. nov. and Zemynaea gen. nov. using orthogonal and non-orthogonal genome-based approaches.</title>
        <authorList>
            <person name="Bowman J.P."/>
        </authorList>
    </citation>
    <scope>NUCLEOTIDE SEQUENCE [LARGE SCALE GENOMIC DNA]</scope>
    <source>
        <strain evidence="1 2">JCM 31661</strain>
    </source>
</reference>
<organism evidence="1 2">
    <name type="scientific">Massilia agri</name>
    <dbReference type="NCBI Taxonomy" id="1886785"/>
    <lineage>
        <taxon>Bacteria</taxon>
        <taxon>Pseudomonadati</taxon>
        <taxon>Pseudomonadota</taxon>
        <taxon>Betaproteobacteria</taxon>
        <taxon>Burkholderiales</taxon>
        <taxon>Oxalobacteraceae</taxon>
        <taxon>Telluria group</taxon>
        <taxon>Massilia</taxon>
    </lineage>
</organism>
<evidence type="ECO:0000313" key="2">
    <source>
        <dbReference type="Proteomes" id="UP001206572"/>
    </source>
</evidence>
<dbReference type="EMBL" id="JANUHA010000026">
    <property type="protein sequence ID" value="MCS0599285.1"/>
    <property type="molecule type" value="Genomic_DNA"/>
</dbReference>
<name>A0ABT2ASX9_9BURK</name>
<proteinExistence type="predicted"/>
<sequence>MRKSVTLVLLALAAHAPAKEQKIACPEELEAAAVRITEPPKGWSGLVPARFRLQAAGITLGPLEQHAAQLGETEKLGGKRFKVSYPFMKDSSEEKWLTCRYGVNEGLVLGRRLPDDTRTCEMLYTPDGHGLFDIDITCK</sequence>
<dbReference type="RefSeq" id="WP_258830286.1">
    <property type="nucleotide sequence ID" value="NZ_JANUHA010000026.1"/>
</dbReference>
<gene>
    <name evidence="1" type="ORF">NX780_23340</name>
</gene>
<accession>A0ABT2ASX9</accession>
<dbReference type="NCBIfam" id="NF042415">
    <property type="entry name" value="STY0301_fam"/>
    <property type="match status" value="1"/>
</dbReference>
<evidence type="ECO:0000313" key="1">
    <source>
        <dbReference type="EMBL" id="MCS0599285.1"/>
    </source>
</evidence>
<keyword evidence="2" id="KW-1185">Reference proteome</keyword>
<dbReference type="InterPro" id="IPR049973">
    <property type="entry name" value="STY0301-like"/>
</dbReference>